<name>A0ABR3IV37_9AGAR</name>
<evidence type="ECO:0000313" key="2">
    <source>
        <dbReference type="EMBL" id="KAL0947185.1"/>
    </source>
</evidence>
<gene>
    <name evidence="2" type="ORF">HGRIS_013309</name>
</gene>
<proteinExistence type="predicted"/>
<dbReference type="Proteomes" id="UP001556367">
    <property type="component" value="Unassembled WGS sequence"/>
</dbReference>
<keyword evidence="3" id="KW-1185">Reference proteome</keyword>
<evidence type="ECO:0008006" key="4">
    <source>
        <dbReference type="Google" id="ProtNLM"/>
    </source>
</evidence>
<comment type="caution">
    <text evidence="2">The sequence shown here is derived from an EMBL/GenBank/DDBJ whole genome shotgun (WGS) entry which is preliminary data.</text>
</comment>
<evidence type="ECO:0000313" key="3">
    <source>
        <dbReference type="Proteomes" id="UP001556367"/>
    </source>
</evidence>
<organism evidence="2 3">
    <name type="scientific">Hohenbuehelia grisea</name>
    <dbReference type="NCBI Taxonomy" id="104357"/>
    <lineage>
        <taxon>Eukaryota</taxon>
        <taxon>Fungi</taxon>
        <taxon>Dikarya</taxon>
        <taxon>Basidiomycota</taxon>
        <taxon>Agaricomycotina</taxon>
        <taxon>Agaricomycetes</taxon>
        <taxon>Agaricomycetidae</taxon>
        <taxon>Agaricales</taxon>
        <taxon>Pleurotineae</taxon>
        <taxon>Pleurotaceae</taxon>
        <taxon>Hohenbuehelia</taxon>
    </lineage>
</organism>
<sequence>MGRSTSARRSPQRKEERLARRKASPKYEQVMQRLEETTLNEDVNNFDDFSTRMRADAARLRAALVQRYPGLDPATLPLFSRLKRILLREPQAEVASPYLLMRFNNIVSKSTAQRLLNCYVEMDRLGIKFSHSEKNWSTSSALHAGVWSLYQKRPYTTRDTRMQSPEVEVILARMLGIIGKEIAPKLARLLREHCLNQWLRLQRYANAQHPDLA</sequence>
<dbReference type="EMBL" id="JASNQZ010000015">
    <property type="protein sequence ID" value="KAL0947185.1"/>
    <property type="molecule type" value="Genomic_DNA"/>
</dbReference>
<reference evidence="3" key="1">
    <citation type="submission" date="2024-06" db="EMBL/GenBank/DDBJ databases">
        <title>Multi-omics analyses provide insights into the biosynthesis of the anticancer antibiotic pleurotin in Hohenbuehelia grisea.</title>
        <authorList>
            <person name="Weaver J.A."/>
            <person name="Alberti F."/>
        </authorList>
    </citation>
    <scope>NUCLEOTIDE SEQUENCE [LARGE SCALE GENOMIC DNA]</scope>
    <source>
        <strain evidence="3">T-177</strain>
    </source>
</reference>
<evidence type="ECO:0000256" key="1">
    <source>
        <dbReference type="SAM" id="MobiDB-lite"/>
    </source>
</evidence>
<accession>A0ABR3IV37</accession>
<protein>
    <recommendedName>
        <fullName evidence="4">Transposase</fullName>
    </recommendedName>
</protein>
<feature type="region of interest" description="Disordered" evidence="1">
    <location>
        <begin position="1"/>
        <end position="27"/>
    </location>
</feature>